<name>A0ABY4Q501_9ACTN</name>
<organism evidence="8 9">
    <name type="scientific">Streptomyces durmitorensis</name>
    <dbReference type="NCBI Taxonomy" id="319947"/>
    <lineage>
        <taxon>Bacteria</taxon>
        <taxon>Bacillati</taxon>
        <taxon>Actinomycetota</taxon>
        <taxon>Actinomycetes</taxon>
        <taxon>Kitasatosporales</taxon>
        <taxon>Streptomycetaceae</taxon>
        <taxon>Streptomyces</taxon>
    </lineage>
</organism>
<gene>
    <name evidence="8" type="ORF">M4V62_42815</name>
</gene>
<feature type="domain" description="Protein kinase" evidence="7">
    <location>
        <begin position="15"/>
        <end position="278"/>
    </location>
</feature>
<dbReference type="InterPro" id="IPR008271">
    <property type="entry name" value="Ser/Thr_kinase_AS"/>
</dbReference>
<dbReference type="PANTHER" id="PTHR43289">
    <property type="entry name" value="MITOGEN-ACTIVATED PROTEIN KINASE KINASE KINASE 20-RELATED"/>
    <property type="match status" value="1"/>
</dbReference>
<dbReference type="PANTHER" id="PTHR43289:SF34">
    <property type="entry name" value="SERINE_THREONINE-PROTEIN KINASE YBDM-RELATED"/>
    <property type="match status" value="1"/>
</dbReference>
<protein>
    <submittedName>
        <fullName evidence="8">Serine/threonine protein kinase</fullName>
    </submittedName>
</protein>
<evidence type="ECO:0000256" key="5">
    <source>
        <dbReference type="PROSITE-ProRule" id="PRU10141"/>
    </source>
</evidence>
<dbReference type="InterPro" id="IPR017441">
    <property type="entry name" value="Protein_kinase_ATP_BS"/>
</dbReference>
<dbReference type="SUPFAM" id="SSF56112">
    <property type="entry name" value="Protein kinase-like (PK-like)"/>
    <property type="match status" value="1"/>
</dbReference>
<evidence type="ECO:0000256" key="2">
    <source>
        <dbReference type="ARBA" id="ARBA00022741"/>
    </source>
</evidence>
<evidence type="ECO:0000256" key="6">
    <source>
        <dbReference type="SAM" id="MobiDB-lite"/>
    </source>
</evidence>
<dbReference type="EMBL" id="CP097289">
    <property type="protein sequence ID" value="UQT61268.1"/>
    <property type="molecule type" value="Genomic_DNA"/>
</dbReference>
<dbReference type="SMART" id="SM00220">
    <property type="entry name" value="S_TKc"/>
    <property type="match status" value="1"/>
</dbReference>
<dbReference type="Proteomes" id="UP000829992">
    <property type="component" value="Chromosome"/>
</dbReference>
<dbReference type="GO" id="GO:0004674">
    <property type="term" value="F:protein serine/threonine kinase activity"/>
    <property type="evidence" value="ECO:0007669"/>
    <property type="project" value="UniProtKB-KW"/>
</dbReference>
<feature type="region of interest" description="Disordered" evidence="6">
    <location>
        <begin position="398"/>
        <end position="417"/>
    </location>
</feature>
<feature type="region of interest" description="Disordered" evidence="6">
    <location>
        <begin position="301"/>
        <end position="364"/>
    </location>
</feature>
<dbReference type="PROSITE" id="PS50011">
    <property type="entry name" value="PROTEIN_KINASE_DOM"/>
    <property type="match status" value="1"/>
</dbReference>
<dbReference type="InterPro" id="IPR000719">
    <property type="entry name" value="Prot_kinase_dom"/>
</dbReference>
<keyword evidence="3 8" id="KW-0418">Kinase</keyword>
<dbReference type="CDD" id="cd14014">
    <property type="entry name" value="STKc_PknB_like"/>
    <property type="match status" value="1"/>
</dbReference>
<evidence type="ECO:0000259" key="7">
    <source>
        <dbReference type="PROSITE" id="PS50011"/>
    </source>
</evidence>
<dbReference type="PROSITE" id="PS00107">
    <property type="entry name" value="PROTEIN_KINASE_ATP"/>
    <property type="match status" value="1"/>
</dbReference>
<evidence type="ECO:0000313" key="8">
    <source>
        <dbReference type="EMBL" id="UQT61268.1"/>
    </source>
</evidence>
<sequence>MDPLIAEDPAHIGPYRLIARLGAGGMGRVYLARSEDGRTVAVKVIQAELAQQREFRARFAREVEAARKVGGKWTAPVLDEDTEARSPWVATGYVPGPDLHTVVAEQHGPLPEFSVCALASGLAHALTDIHTAGLIHRDLKPSNVLITIDGPRVIDFGIARALETLAEGAMTRTGAVIGSPGFMSPEQVRGQRLTPASDIFCLGSVLAYAATGRSPFGTTDSGLHALMFRVATEAPDLSGMPEPLLDLARECLQKEPGARPTLQDVMARTATDPDEPWLPERVLSQLGRQSAQLLDLAPHRAPEPTAVSGPAAAPAPLPASAATPTYQNPHPAWQAPTQEATHTPPPPTPPALHNASISVAHGPPASTRWRRRRLVVAASAAAALVVLVGGLFAIRPWDTGSSKSGGGDGEKSGTSTLPTKFAGTWQAAVTGSTSAPSHLVRLKVTKGGRGDKVAEYSMRTTGHVCVYSSRLTSVSGSSTAKVGTGTLERVEPKTAAELCEKERPAMTLKSPLDGTFELVTGGTSSMILTKDLMSDPGTTALKSFYGSWSDKIGMYDTEFDLTISGPGKQGVAFRIKREDGKPCSYVAEPFSITDNDGQLTLHTAPATPKGGAKSETGCAADGPLMDLEPYNMGEDSEGAYLELRAPLHGSAEYSDAISRTD</sequence>
<proteinExistence type="predicted"/>
<keyword evidence="1" id="KW-0808">Transferase</keyword>
<keyword evidence="8" id="KW-0723">Serine/threonine-protein kinase</keyword>
<feature type="binding site" evidence="5">
    <location>
        <position position="43"/>
    </location>
    <ligand>
        <name>ATP</name>
        <dbReference type="ChEBI" id="CHEBI:30616"/>
    </ligand>
</feature>
<reference evidence="8 9" key="1">
    <citation type="submission" date="2022-05" db="EMBL/GenBank/DDBJ databases">
        <authorList>
            <person name="Zhou X."/>
            <person name="Li K."/>
            <person name="Man Y."/>
        </authorList>
    </citation>
    <scope>NUCLEOTIDE SEQUENCE [LARGE SCALE GENOMIC DNA]</scope>
    <source>
        <strain evidence="8 9">MS405</strain>
    </source>
</reference>
<dbReference type="InterPro" id="IPR011009">
    <property type="entry name" value="Kinase-like_dom_sf"/>
</dbReference>
<keyword evidence="2 5" id="KW-0547">Nucleotide-binding</keyword>
<evidence type="ECO:0000256" key="4">
    <source>
        <dbReference type="ARBA" id="ARBA00022840"/>
    </source>
</evidence>
<evidence type="ECO:0000256" key="1">
    <source>
        <dbReference type="ARBA" id="ARBA00022679"/>
    </source>
</evidence>
<accession>A0ABY4Q501</accession>
<feature type="compositionally biased region" description="Low complexity" evidence="6">
    <location>
        <begin position="304"/>
        <end position="325"/>
    </location>
</feature>
<dbReference type="RefSeq" id="WP_249592600.1">
    <property type="nucleotide sequence ID" value="NZ_BAAAQL010000038.1"/>
</dbReference>
<keyword evidence="9" id="KW-1185">Reference proteome</keyword>
<dbReference type="PROSITE" id="PS00108">
    <property type="entry name" value="PROTEIN_KINASE_ST"/>
    <property type="match status" value="1"/>
</dbReference>
<keyword evidence="4 5" id="KW-0067">ATP-binding</keyword>
<evidence type="ECO:0000313" key="9">
    <source>
        <dbReference type="Proteomes" id="UP000829992"/>
    </source>
</evidence>
<evidence type="ECO:0000256" key="3">
    <source>
        <dbReference type="ARBA" id="ARBA00022777"/>
    </source>
</evidence>
<dbReference type="Gene3D" id="3.30.200.20">
    <property type="entry name" value="Phosphorylase Kinase, domain 1"/>
    <property type="match status" value="1"/>
</dbReference>
<dbReference type="Gene3D" id="1.10.510.10">
    <property type="entry name" value="Transferase(Phosphotransferase) domain 1"/>
    <property type="match status" value="1"/>
</dbReference>
<dbReference type="Pfam" id="PF00069">
    <property type="entry name" value="Pkinase"/>
    <property type="match status" value="1"/>
</dbReference>